<sequence>MSGDAALAATAAVNPYAAVIGAALNAAQAPPAGPSNASSLGTIGGNLFDTSGFNVTFGDNAGISTERTQTETGQFDKYLPYLIVGAVFLVAWRYVKK</sequence>
<dbReference type="Proteomes" id="UP000642180">
    <property type="component" value="Unassembled WGS sequence"/>
</dbReference>
<evidence type="ECO:0000313" key="2">
    <source>
        <dbReference type="EMBL" id="GGI16901.1"/>
    </source>
</evidence>
<keyword evidence="3" id="KW-1185">Reference proteome</keyword>
<keyword evidence="1" id="KW-0812">Transmembrane</keyword>
<comment type="caution">
    <text evidence="2">The sequence shown here is derived from an EMBL/GenBank/DDBJ whole genome shotgun (WGS) entry which is preliminary data.</text>
</comment>
<keyword evidence="1" id="KW-0472">Membrane</keyword>
<accession>A0A8J3AUQ8</accession>
<feature type="transmembrane region" description="Helical" evidence="1">
    <location>
        <begin position="78"/>
        <end position="95"/>
    </location>
</feature>
<dbReference type="EMBL" id="BMDI01000001">
    <property type="protein sequence ID" value="GGI16901.1"/>
    <property type="molecule type" value="Genomic_DNA"/>
</dbReference>
<proteinExistence type="predicted"/>
<organism evidence="2 3">
    <name type="scientific">Oxalicibacterium faecigallinarum</name>
    <dbReference type="NCBI Taxonomy" id="573741"/>
    <lineage>
        <taxon>Bacteria</taxon>
        <taxon>Pseudomonadati</taxon>
        <taxon>Pseudomonadota</taxon>
        <taxon>Betaproteobacteria</taxon>
        <taxon>Burkholderiales</taxon>
        <taxon>Oxalobacteraceae</taxon>
        <taxon>Oxalicibacterium</taxon>
    </lineage>
</organism>
<gene>
    <name evidence="2" type="ORF">GCM10008066_06280</name>
</gene>
<keyword evidence="1" id="KW-1133">Transmembrane helix</keyword>
<protein>
    <submittedName>
        <fullName evidence="2">Uncharacterized protein</fullName>
    </submittedName>
</protein>
<evidence type="ECO:0000313" key="3">
    <source>
        <dbReference type="Proteomes" id="UP000642180"/>
    </source>
</evidence>
<evidence type="ECO:0000256" key="1">
    <source>
        <dbReference type="SAM" id="Phobius"/>
    </source>
</evidence>
<dbReference type="AlphaFoldDB" id="A0A8J3AUQ8"/>
<reference evidence="3" key="1">
    <citation type="journal article" date="2019" name="Int. J. Syst. Evol. Microbiol.">
        <title>The Global Catalogue of Microorganisms (GCM) 10K type strain sequencing project: providing services to taxonomists for standard genome sequencing and annotation.</title>
        <authorList>
            <consortium name="The Broad Institute Genomics Platform"/>
            <consortium name="The Broad Institute Genome Sequencing Center for Infectious Disease"/>
            <person name="Wu L."/>
            <person name="Ma J."/>
        </authorList>
    </citation>
    <scope>NUCLEOTIDE SEQUENCE [LARGE SCALE GENOMIC DNA]</scope>
    <source>
        <strain evidence="3">CCM 2767</strain>
    </source>
</reference>
<dbReference type="RefSeq" id="WP_188379822.1">
    <property type="nucleotide sequence ID" value="NZ_BMDI01000001.1"/>
</dbReference>
<name>A0A8J3AUQ8_9BURK</name>